<proteinExistence type="predicted"/>
<feature type="domain" description="CorA-like transporter" evidence="2">
    <location>
        <begin position="43"/>
        <end position="280"/>
    </location>
</feature>
<dbReference type="Pfam" id="PF26616">
    <property type="entry name" value="CorA-like"/>
    <property type="match status" value="1"/>
</dbReference>
<evidence type="ECO:0000259" key="2">
    <source>
        <dbReference type="Pfam" id="PF26616"/>
    </source>
</evidence>
<dbReference type="EMBL" id="JAANBB010000066">
    <property type="protein sequence ID" value="KAF7552111.1"/>
    <property type="molecule type" value="Genomic_DNA"/>
</dbReference>
<protein>
    <recommendedName>
        <fullName evidence="2">CorA-like transporter domain-containing protein</fullName>
    </recommendedName>
</protein>
<keyword evidence="4" id="KW-1185">Reference proteome</keyword>
<sequence>MKIDAAVWRLNSSGRLALGAGAVAQGPVALANDVWQPQWFACEAVDFLEARDGETRYLPMTTRTPSELRSHLLENHKDPKYRHIFVQSGDSRAPLNCSRESFSNILAFHQISPSFLDFVYSFGYTTLPKDYSMTGFLSEDTLDVAKDDALNIPRLGRSGCEHRVSYLLRSVERTEEEDDSDTTEKKWPWRVRQMAVYHSFDFVTGRSLWLNIKANDLMKESITEAVTDLPELKASSIEDLGGGFNATLTTHLIFLEWCDSNWRRCINDFEKDLSAILIKAKTARLDQKHESTAIRDAVKRAMSLRSHGTFQKNGEQGISRSQTIVGSLRTSSSSIFSKVQRTMTKLTDRVNSSPLPTAVAQPVIIPPTNTTKNVDELKKEMDRLKELEMFSFGELQKLHHMGELLEEMRLVINLDMQALRDIGECYSSLMKRDELPKEIHADCKRRMAEFLRKVDRIAKNLEIRLTQLESMTSWLKDGKALFDGILQFRSVQINQILTVTANEQAHNMQEIANKTEQETESMHIITFVTLAFLPGTFVASGLFEWQPGGNSFNRKATTLPGRNKPCSSGLADESPGLDLDSLRHQRAEQFAPQSAIHLRSGRPLPSHRVRSGGIVAGQPISSQLKPHFAHHQR</sequence>
<dbReference type="OrthoDB" id="5396681at2759"/>
<organism evidence="3 4">
    <name type="scientific">Cylindrodendrum hubeiense</name>
    <dbReference type="NCBI Taxonomy" id="595255"/>
    <lineage>
        <taxon>Eukaryota</taxon>
        <taxon>Fungi</taxon>
        <taxon>Dikarya</taxon>
        <taxon>Ascomycota</taxon>
        <taxon>Pezizomycotina</taxon>
        <taxon>Sordariomycetes</taxon>
        <taxon>Hypocreomycetidae</taxon>
        <taxon>Hypocreales</taxon>
        <taxon>Nectriaceae</taxon>
        <taxon>Cylindrodendrum</taxon>
    </lineage>
</organism>
<dbReference type="AlphaFoldDB" id="A0A9P5HGP3"/>
<comment type="caution">
    <text evidence="3">The sequence shown here is derived from an EMBL/GenBank/DDBJ whole genome shotgun (WGS) entry which is preliminary data.</text>
</comment>
<reference evidence="3" key="1">
    <citation type="submission" date="2020-03" db="EMBL/GenBank/DDBJ databases">
        <title>Draft Genome Sequence of Cylindrodendrum hubeiense.</title>
        <authorList>
            <person name="Buettner E."/>
            <person name="Kellner H."/>
        </authorList>
    </citation>
    <scope>NUCLEOTIDE SEQUENCE</scope>
    <source>
        <strain evidence="3">IHI 201604</strain>
    </source>
</reference>
<dbReference type="Proteomes" id="UP000722485">
    <property type="component" value="Unassembled WGS sequence"/>
</dbReference>
<evidence type="ECO:0000313" key="4">
    <source>
        <dbReference type="Proteomes" id="UP000722485"/>
    </source>
</evidence>
<evidence type="ECO:0000256" key="1">
    <source>
        <dbReference type="SAM" id="MobiDB-lite"/>
    </source>
</evidence>
<gene>
    <name evidence="3" type="ORF">G7Z17_g4548</name>
</gene>
<accession>A0A9P5HGP3</accession>
<name>A0A9P5HGP3_9HYPO</name>
<feature type="region of interest" description="Disordered" evidence="1">
    <location>
        <begin position="554"/>
        <end position="576"/>
    </location>
</feature>
<evidence type="ECO:0000313" key="3">
    <source>
        <dbReference type="EMBL" id="KAF7552111.1"/>
    </source>
</evidence>
<dbReference type="InterPro" id="IPR058257">
    <property type="entry name" value="CorA-like_dom"/>
</dbReference>